<evidence type="ECO:0000256" key="5">
    <source>
        <dbReference type="ARBA" id="ARBA00022691"/>
    </source>
</evidence>
<comment type="caution">
    <text evidence="12">The sequence shown here is derived from an EMBL/GenBank/DDBJ whole genome shotgun (WGS) entry which is preliminary data.</text>
</comment>
<keyword evidence="8 10" id="KW-0411">Iron-sulfur</keyword>
<evidence type="ECO:0000256" key="1">
    <source>
        <dbReference type="ARBA" id="ARBA00001966"/>
    </source>
</evidence>
<dbReference type="EMBL" id="QENZ01000003">
    <property type="protein sequence ID" value="PVX52054.1"/>
    <property type="molecule type" value="Genomic_DNA"/>
</dbReference>
<keyword evidence="10" id="KW-0963">Cytoplasm</keyword>
<dbReference type="Pfam" id="PF04055">
    <property type="entry name" value="Radical_SAM"/>
    <property type="match status" value="1"/>
</dbReference>
<keyword evidence="10" id="KW-0004">4Fe-4S</keyword>
<evidence type="ECO:0000256" key="7">
    <source>
        <dbReference type="ARBA" id="ARBA00023004"/>
    </source>
</evidence>
<dbReference type="InterPro" id="IPR034505">
    <property type="entry name" value="Coproporphyrinogen-III_oxidase"/>
</dbReference>
<accession>A0A7L4USR6</accession>
<dbReference type="GO" id="GO:0046872">
    <property type="term" value="F:metal ion binding"/>
    <property type="evidence" value="ECO:0007669"/>
    <property type="project" value="UniProtKB-UniRule"/>
</dbReference>
<evidence type="ECO:0000259" key="11">
    <source>
        <dbReference type="PROSITE" id="PS51918"/>
    </source>
</evidence>
<keyword evidence="4 10" id="KW-0349">Heme</keyword>
<dbReference type="OrthoDB" id="9808022at2"/>
<reference evidence="12 13" key="1">
    <citation type="submission" date="2018-05" db="EMBL/GenBank/DDBJ databases">
        <title>Genomic Encyclopedia of Type Strains, Phase IV (KMG-IV): sequencing the most valuable type-strain genomes for metagenomic binning, comparative biology and taxonomic classification.</title>
        <authorList>
            <person name="Goeker M."/>
        </authorList>
    </citation>
    <scope>NUCLEOTIDE SEQUENCE [LARGE SCALE GENOMIC DNA]</scope>
    <source>
        <strain evidence="12 13">DSM 28579</strain>
    </source>
</reference>
<proteinExistence type="inferred from homology"/>
<dbReference type="SFLD" id="SFLDS00029">
    <property type="entry name" value="Radical_SAM"/>
    <property type="match status" value="1"/>
</dbReference>
<dbReference type="SFLD" id="SFLDF00288">
    <property type="entry name" value="HemN-like__clustered_with_nucl"/>
    <property type="match status" value="1"/>
</dbReference>
<dbReference type="SFLD" id="SFLDF00562">
    <property type="entry name" value="HemN-like__clustered_with_heat"/>
    <property type="match status" value="1"/>
</dbReference>
<dbReference type="AlphaFoldDB" id="A0A7L4USR6"/>
<dbReference type="NCBIfam" id="TIGR00539">
    <property type="entry name" value="hemN_rel"/>
    <property type="match status" value="1"/>
</dbReference>
<dbReference type="RefSeq" id="WP_116495614.1">
    <property type="nucleotide sequence ID" value="NZ_QENZ01000003.1"/>
</dbReference>
<dbReference type="InterPro" id="IPR007197">
    <property type="entry name" value="rSAM"/>
</dbReference>
<dbReference type="InterPro" id="IPR058240">
    <property type="entry name" value="rSAM_sf"/>
</dbReference>
<dbReference type="InterPro" id="IPR004559">
    <property type="entry name" value="HemW-like"/>
</dbReference>
<comment type="cofactor">
    <cofactor evidence="1">
        <name>[4Fe-4S] cluster</name>
        <dbReference type="ChEBI" id="CHEBI:49883"/>
    </cofactor>
</comment>
<dbReference type="Proteomes" id="UP000251835">
    <property type="component" value="Unassembled WGS sequence"/>
</dbReference>
<evidence type="ECO:0000256" key="2">
    <source>
        <dbReference type="ARBA" id="ARBA00006100"/>
    </source>
</evidence>
<dbReference type="Gene3D" id="3.20.20.70">
    <property type="entry name" value="Aldolase class I"/>
    <property type="match status" value="1"/>
</dbReference>
<evidence type="ECO:0000313" key="12">
    <source>
        <dbReference type="EMBL" id="PVX52054.1"/>
    </source>
</evidence>
<protein>
    <recommendedName>
        <fullName evidence="3 10">Heme chaperone HemW</fullName>
    </recommendedName>
</protein>
<dbReference type="GO" id="GO:0005737">
    <property type="term" value="C:cytoplasm"/>
    <property type="evidence" value="ECO:0007669"/>
    <property type="project" value="UniProtKB-SubCell"/>
</dbReference>
<keyword evidence="7 10" id="KW-0408">Iron</keyword>
<organism evidence="12 13">
    <name type="scientific">Balneicella halophila</name>
    <dbReference type="NCBI Taxonomy" id="1537566"/>
    <lineage>
        <taxon>Bacteria</taxon>
        <taxon>Pseudomonadati</taxon>
        <taxon>Bacteroidota</taxon>
        <taxon>Bacteroidia</taxon>
        <taxon>Bacteroidales</taxon>
        <taxon>Balneicellaceae</taxon>
        <taxon>Balneicella</taxon>
    </lineage>
</organism>
<evidence type="ECO:0000256" key="8">
    <source>
        <dbReference type="ARBA" id="ARBA00023014"/>
    </source>
</evidence>
<evidence type="ECO:0000256" key="4">
    <source>
        <dbReference type="ARBA" id="ARBA00022617"/>
    </source>
</evidence>
<dbReference type="SUPFAM" id="SSF102114">
    <property type="entry name" value="Radical SAM enzymes"/>
    <property type="match status" value="1"/>
</dbReference>
<dbReference type="PROSITE" id="PS51918">
    <property type="entry name" value="RADICAL_SAM"/>
    <property type="match status" value="1"/>
</dbReference>
<evidence type="ECO:0000256" key="6">
    <source>
        <dbReference type="ARBA" id="ARBA00022723"/>
    </source>
</evidence>
<dbReference type="PANTHER" id="PTHR13932">
    <property type="entry name" value="COPROPORPHYRINIGEN III OXIDASE"/>
    <property type="match status" value="1"/>
</dbReference>
<dbReference type="SFLD" id="SFLDG01065">
    <property type="entry name" value="anaerobic_coproporphyrinogen-I"/>
    <property type="match status" value="1"/>
</dbReference>
<dbReference type="InterPro" id="IPR013785">
    <property type="entry name" value="Aldolase_TIM"/>
</dbReference>
<dbReference type="CDD" id="cd01335">
    <property type="entry name" value="Radical_SAM"/>
    <property type="match status" value="1"/>
</dbReference>
<keyword evidence="6 10" id="KW-0479">Metal-binding</keyword>
<evidence type="ECO:0000313" key="13">
    <source>
        <dbReference type="Proteomes" id="UP000251835"/>
    </source>
</evidence>
<comment type="similarity">
    <text evidence="2">Belongs to the anaerobic coproporphyrinogen-III oxidase family. HemW subfamily.</text>
</comment>
<gene>
    <name evidence="12" type="ORF">C7377_0349</name>
</gene>
<evidence type="ECO:0000256" key="10">
    <source>
        <dbReference type="RuleBase" id="RU364116"/>
    </source>
</evidence>
<dbReference type="InterPro" id="IPR006638">
    <property type="entry name" value="Elp3/MiaA/NifB-like_rSAM"/>
</dbReference>
<name>A0A7L4USR6_BALHA</name>
<feature type="domain" description="Radical SAM core" evidence="11">
    <location>
        <begin position="1"/>
        <end position="233"/>
    </location>
</feature>
<comment type="function">
    <text evidence="10">Probably acts as a heme chaperone, transferring heme to an unknown acceptor. Binds one molecule of heme per monomer, possibly covalently. Binds 1 [4Fe-4S] cluster. The cluster is coordinated with 3 cysteines and an exchangeable S-adenosyl-L-methionine.</text>
</comment>
<dbReference type="PANTHER" id="PTHR13932:SF5">
    <property type="entry name" value="RADICAL S-ADENOSYL METHIONINE DOMAIN-CONTAINING PROTEIN 1, MITOCHONDRIAL"/>
    <property type="match status" value="1"/>
</dbReference>
<keyword evidence="9 10" id="KW-0143">Chaperone</keyword>
<keyword evidence="13" id="KW-1185">Reference proteome</keyword>
<evidence type="ECO:0000256" key="9">
    <source>
        <dbReference type="ARBA" id="ARBA00023186"/>
    </source>
</evidence>
<dbReference type="SMART" id="SM00729">
    <property type="entry name" value="Elp3"/>
    <property type="match status" value="1"/>
</dbReference>
<comment type="subcellular location">
    <subcellularLocation>
        <location evidence="10">Cytoplasm</location>
    </subcellularLocation>
</comment>
<dbReference type="GO" id="GO:0006779">
    <property type="term" value="P:porphyrin-containing compound biosynthetic process"/>
    <property type="evidence" value="ECO:0007669"/>
    <property type="project" value="InterPro"/>
</dbReference>
<dbReference type="GO" id="GO:0051539">
    <property type="term" value="F:4 iron, 4 sulfur cluster binding"/>
    <property type="evidence" value="ECO:0007669"/>
    <property type="project" value="UniProtKB-UniRule"/>
</dbReference>
<evidence type="ECO:0000256" key="3">
    <source>
        <dbReference type="ARBA" id="ARBA00017228"/>
    </source>
</evidence>
<keyword evidence="5 10" id="KW-0949">S-adenosyl-L-methionine</keyword>
<sequence length="372" mass="43548">MAGIYLHIPFCRKVCGYCDFFKNASLKHKEPLLKAMKKEIFLRKNYLNEPIETIYFGGGTPSILKIAEVENLLQTIYDNFEISKNIELTFEANPDDLSKEYLQGLKNIGVNRLSIGIQSFDDKVLEFMNRRHTAEEAIRCVKNAKQAGFDNLSLDIIYGIPNSDVEYLKENLRQLCELQPTHISAYHLTIEQGTPFGHLKKKGKLHEIADENSEKQYLFLVEYLQKQCYEQYEISNFCKSGKISQHNTNYWMQKPYLGIGPSAHSYNKEMRQWNISNLKKYITGIEKEDLPAESEELSVKDKFNDYIMVRLRTKWGIDLEYVQKTFGNFYLENVKKVLKENKEDFVLKNTTLLLKPERFLRSDYLIAKFFVI</sequence>
<dbReference type="GO" id="GO:0004109">
    <property type="term" value="F:coproporphyrinogen oxidase activity"/>
    <property type="evidence" value="ECO:0007669"/>
    <property type="project" value="InterPro"/>
</dbReference>